<dbReference type="SMART" id="SM00028">
    <property type="entry name" value="TPR"/>
    <property type="match status" value="2"/>
</dbReference>
<feature type="repeat" description="TPR" evidence="1">
    <location>
        <begin position="692"/>
        <end position="725"/>
    </location>
</feature>
<dbReference type="InterPro" id="IPR002641">
    <property type="entry name" value="PNPLA_dom"/>
</dbReference>
<comment type="caution">
    <text evidence="4">The sequence shown here is derived from an EMBL/GenBank/DDBJ whole genome shotgun (WGS) entry which is preliminary data.</text>
</comment>
<keyword evidence="1" id="KW-0802">TPR repeat</keyword>
<dbReference type="OrthoDB" id="4842036at2759"/>
<dbReference type="EMBL" id="JAEMWZ010000217">
    <property type="protein sequence ID" value="KAG7130945.1"/>
    <property type="molecule type" value="Genomic_DNA"/>
</dbReference>
<dbReference type="AlphaFoldDB" id="A0A8I2ZJG9"/>
<name>A0A8I2ZJG9_VERLO</name>
<dbReference type="PROSITE" id="PS50005">
    <property type="entry name" value="TPR"/>
    <property type="match status" value="1"/>
</dbReference>
<dbReference type="GO" id="GO:0006629">
    <property type="term" value="P:lipid metabolic process"/>
    <property type="evidence" value="ECO:0007669"/>
    <property type="project" value="InterPro"/>
</dbReference>
<dbReference type="PROSITE" id="PS51635">
    <property type="entry name" value="PNPLA"/>
    <property type="match status" value="1"/>
</dbReference>
<protein>
    <submittedName>
        <fullName evidence="4">Kinesin light chain 1 like protein</fullName>
    </submittedName>
</protein>
<accession>A0A8I2ZJG9</accession>
<dbReference type="Proteomes" id="UP000689129">
    <property type="component" value="Unassembled WGS sequence"/>
</dbReference>
<sequence>MTTINPDNPPKPCDYLDMIGGLITVMRGRLRMSVDDCITAYASLSDEVFEKKSDRVRINGQLQGRFDSKALERAIKQILKRTGHDENALLKDASNICRVFVCATSKETADTVCLTSYRSPRSTHLLDCTTVWKACCVTSAATTLFDAVTIGSFGEQFVDGALGTNNPISALWTQVQDATLKELATETEKTAEQFRRDKAELDDDGRYFRFNVVRGLKHIGLEESKRKAEIAAATGRYVASQEALKRMRTCTNGLARRQYLGPYKTPFSLQGVPVSAKFVDRPSDTARLEECLLSRRSHRKGKKVFVLHGLGGVGKTQLAVDFARRHQAAFSSVFWLDGRSDDRLRRSIAGCINRIPEGQIPLASRQQAEGRSVEDLGAAVGGVVGVYDVRQYMPWDHGSVLVTTRVSRLAQLAPPGNSCKLAKVDDGLGRAILEAWYGGELAQAASYLWETGISIAKYLKIYQHQWDVLMASESGHPLLDYEQGSIATTWTVSLRQIEDMNAAAAASLLRLWAFLDNKHMWHGLLTVAAGGGSQQWPGWLKELAGSEVRFLDAIRLLLRYSMIETQEGTGDGYSMHPVVHTWASHLDGRSRGAEQARLGLMMVGLSVPTSDEKEYWVVQQQLLPHAQRPLNSLGTLYADQGPSTDRTDTLGTVNNRGLLYKNQGKLAEAAGMYRRALAGREKALGPNHTDTLRTVNNLGILYANQGKLAEAEEMFQRALAGYENALGPDHPTTKLVSRNRDQLRHITG</sequence>
<dbReference type="Pfam" id="PF01734">
    <property type="entry name" value="Patatin"/>
    <property type="match status" value="1"/>
</dbReference>
<dbReference type="InterPro" id="IPR053137">
    <property type="entry name" value="NLR-like"/>
</dbReference>
<dbReference type="PANTHER" id="PTHR46082:SF6">
    <property type="entry name" value="AAA+ ATPASE DOMAIN-CONTAINING PROTEIN-RELATED"/>
    <property type="match status" value="1"/>
</dbReference>
<proteinExistence type="predicted"/>
<reference evidence="4" key="1">
    <citation type="journal article" date="2021" name="Mol. Plant Pathol.">
        <title>A 20-kb lineage-specific genomic region tames virulence in pathogenic amphidiploid Verticillium longisporum.</title>
        <authorList>
            <person name="Harting R."/>
            <person name="Starke J."/>
            <person name="Kusch H."/>
            <person name="Poggeler S."/>
            <person name="Maurus I."/>
            <person name="Schluter R."/>
            <person name="Landesfeind M."/>
            <person name="Bulla I."/>
            <person name="Nowrousian M."/>
            <person name="de Jonge R."/>
            <person name="Stahlhut G."/>
            <person name="Hoff K.J."/>
            <person name="Asshauer K.P."/>
            <person name="Thurmer A."/>
            <person name="Stanke M."/>
            <person name="Daniel R."/>
            <person name="Morgenstern B."/>
            <person name="Thomma B.P.H.J."/>
            <person name="Kronstad J.W."/>
            <person name="Braus-Stromeyer S.A."/>
            <person name="Braus G.H."/>
        </authorList>
    </citation>
    <scope>NUCLEOTIDE SEQUENCE</scope>
    <source>
        <strain evidence="4">Vl32</strain>
    </source>
</reference>
<dbReference type="PANTHER" id="PTHR46082">
    <property type="entry name" value="ATP/GTP-BINDING PROTEIN-RELATED"/>
    <property type="match status" value="1"/>
</dbReference>
<comment type="caution">
    <text evidence="2">Lacks conserved residue(s) required for the propagation of feature annotation.</text>
</comment>
<evidence type="ECO:0000313" key="4">
    <source>
        <dbReference type="EMBL" id="KAG7130945.1"/>
    </source>
</evidence>
<evidence type="ECO:0000259" key="3">
    <source>
        <dbReference type="PROSITE" id="PS51635"/>
    </source>
</evidence>
<gene>
    <name evidence="4" type="ORF">HYQ45_010355</name>
</gene>
<evidence type="ECO:0000313" key="5">
    <source>
        <dbReference type="Proteomes" id="UP000689129"/>
    </source>
</evidence>
<feature type="domain" description="PNPLA" evidence="3">
    <location>
        <begin position="1"/>
        <end position="172"/>
    </location>
</feature>
<dbReference type="Pfam" id="PF13424">
    <property type="entry name" value="TPR_12"/>
    <property type="match status" value="1"/>
</dbReference>
<dbReference type="InterPro" id="IPR019734">
    <property type="entry name" value="TPR_rpt"/>
</dbReference>
<organism evidence="4 5">
    <name type="scientific">Verticillium longisporum</name>
    <name type="common">Verticillium dahliae var. longisporum</name>
    <dbReference type="NCBI Taxonomy" id="100787"/>
    <lineage>
        <taxon>Eukaryota</taxon>
        <taxon>Fungi</taxon>
        <taxon>Dikarya</taxon>
        <taxon>Ascomycota</taxon>
        <taxon>Pezizomycotina</taxon>
        <taxon>Sordariomycetes</taxon>
        <taxon>Hypocreomycetidae</taxon>
        <taxon>Glomerellales</taxon>
        <taxon>Plectosphaerellaceae</taxon>
        <taxon>Verticillium</taxon>
    </lineage>
</organism>
<evidence type="ECO:0000256" key="2">
    <source>
        <dbReference type="PROSITE-ProRule" id="PRU01161"/>
    </source>
</evidence>
<feature type="short sequence motif" description="DGA/G" evidence="2">
    <location>
        <begin position="159"/>
        <end position="161"/>
    </location>
</feature>
<evidence type="ECO:0000256" key="1">
    <source>
        <dbReference type="PROSITE-ProRule" id="PRU00339"/>
    </source>
</evidence>